<dbReference type="AlphaFoldDB" id="A0A2V5H7F0"/>
<evidence type="ECO:0000259" key="2">
    <source>
        <dbReference type="PROSITE" id="PS50011"/>
    </source>
</evidence>
<keyword evidence="3" id="KW-0418">Kinase</keyword>
<dbReference type="STRING" id="1450538.A0A2V5H7F0"/>
<feature type="repeat" description="ANK" evidence="1">
    <location>
        <begin position="492"/>
        <end position="524"/>
    </location>
</feature>
<dbReference type="Proteomes" id="UP000249829">
    <property type="component" value="Unassembled WGS sequence"/>
</dbReference>
<dbReference type="PANTHER" id="PTHR24345">
    <property type="entry name" value="SERINE/THREONINE-PROTEIN KINASE PLK"/>
    <property type="match status" value="1"/>
</dbReference>
<keyword evidence="1" id="KW-0040">ANK repeat</keyword>
<dbReference type="InterPro" id="IPR036770">
    <property type="entry name" value="Ankyrin_rpt-contain_sf"/>
</dbReference>
<dbReference type="SUPFAM" id="SSF48403">
    <property type="entry name" value="Ankyrin repeat"/>
    <property type="match status" value="1"/>
</dbReference>
<dbReference type="Pfam" id="PF00023">
    <property type="entry name" value="Ank"/>
    <property type="match status" value="1"/>
</dbReference>
<sequence>MGRVARATDEPLFVDFIGWFPYKDHICLAMEYCPYGDLKACHPDPISEPDAREIGAQLMKGLAVLHGLSIVHRDIKPENVLVVGKSPIRVKIADFGVSKRAIEGQTELRTAYGTEGFMAPEILHLLDDLREDSTFTNAVDIWSLGCLLYYILTKQIPFGRYESLRDYAKGRTTFPEGYLRDYRVSRTGRGFLKQLLQPLPDARPAASVDVFSSWIISSDNDELADSGSRRTAGTVSAGVVPWDSRNPTQLSLDNTTWHGLLGIAHTGSSANASDEMDYFSTQLWNFLKSSRTPDRESTLQLQALLTTHPSLDRLHDGYTALHLVSESGPAAWVALLLEYGADTQIRTQPGRETALQLSTAKGDLADFLEKAKLLLEIRAVRADIDAQNASGDTALHLAIARFGTVLAIEPLLAAEASTNIKGRQGRTPLLYALYLEREAVATILLDHESDPHSLDDRGTSALHYVVASERISPSFVERLLDAGVDVDWRDEDGRTPLYLAAQGKKREVMRLLLDHGADPELGHPRLETRVRQVLCAGKPWASLWPPSRVAA</sequence>
<dbReference type="EMBL" id="KZ825127">
    <property type="protein sequence ID" value="PYI20159.1"/>
    <property type="molecule type" value="Genomic_DNA"/>
</dbReference>
<gene>
    <name evidence="3" type="ORF">BO99DRAFT_401996</name>
</gene>
<dbReference type="SMART" id="SM00248">
    <property type="entry name" value="ANK"/>
    <property type="match status" value="6"/>
</dbReference>
<dbReference type="PROSITE" id="PS00108">
    <property type="entry name" value="PROTEIN_KINASE_ST"/>
    <property type="match status" value="1"/>
</dbReference>
<dbReference type="Gene3D" id="1.10.510.10">
    <property type="entry name" value="Transferase(Phosphotransferase) domain 1"/>
    <property type="match status" value="1"/>
</dbReference>
<feature type="repeat" description="ANK" evidence="1">
    <location>
        <begin position="316"/>
        <end position="348"/>
    </location>
</feature>
<dbReference type="GO" id="GO:0004672">
    <property type="term" value="F:protein kinase activity"/>
    <property type="evidence" value="ECO:0007669"/>
    <property type="project" value="InterPro"/>
</dbReference>
<dbReference type="Pfam" id="PF00069">
    <property type="entry name" value="Pkinase"/>
    <property type="match status" value="1"/>
</dbReference>
<protein>
    <submittedName>
        <fullName evidence="3">Kinase-like protein</fullName>
    </submittedName>
</protein>
<evidence type="ECO:0000313" key="4">
    <source>
        <dbReference type="Proteomes" id="UP000249829"/>
    </source>
</evidence>
<evidence type="ECO:0000313" key="3">
    <source>
        <dbReference type="EMBL" id="PYI20159.1"/>
    </source>
</evidence>
<dbReference type="InterPro" id="IPR011009">
    <property type="entry name" value="Kinase-like_dom_sf"/>
</dbReference>
<feature type="domain" description="Protein kinase" evidence="2">
    <location>
        <begin position="1"/>
        <end position="215"/>
    </location>
</feature>
<dbReference type="GO" id="GO:0005524">
    <property type="term" value="F:ATP binding"/>
    <property type="evidence" value="ECO:0007669"/>
    <property type="project" value="InterPro"/>
</dbReference>
<reference evidence="3 4" key="1">
    <citation type="submission" date="2018-02" db="EMBL/GenBank/DDBJ databases">
        <title>The genomes of Aspergillus section Nigri reveals drivers in fungal speciation.</title>
        <authorList>
            <consortium name="DOE Joint Genome Institute"/>
            <person name="Vesth T.C."/>
            <person name="Nybo J."/>
            <person name="Theobald S."/>
            <person name="Brandl J."/>
            <person name="Frisvad J.C."/>
            <person name="Nielsen K.F."/>
            <person name="Lyhne E.K."/>
            <person name="Kogle M.E."/>
            <person name="Kuo A."/>
            <person name="Riley R."/>
            <person name="Clum A."/>
            <person name="Nolan M."/>
            <person name="Lipzen A."/>
            <person name="Salamov A."/>
            <person name="Henrissat B."/>
            <person name="Wiebenga A."/>
            <person name="De vries R.P."/>
            <person name="Grigoriev I.V."/>
            <person name="Mortensen U.H."/>
            <person name="Andersen M.R."/>
            <person name="Baker S.E."/>
        </authorList>
    </citation>
    <scope>NUCLEOTIDE SEQUENCE [LARGE SCALE GENOMIC DNA]</scope>
    <source>
        <strain evidence="3 4">CBS 115571</strain>
    </source>
</reference>
<dbReference type="SUPFAM" id="SSF56112">
    <property type="entry name" value="Protein kinase-like (PK-like)"/>
    <property type="match status" value="1"/>
</dbReference>
<organism evidence="3 4">
    <name type="scientific">Aspergillus violaceofuscus (strain CBS 115571)</name>
    <dbReference type="NCBI Taxonomy" id="1450538"/>
    <lineage>
        <taxon>Eukaryota</taxon>
        <taxon>Fungi</taxon>
        <taxon>Dikarya</taxon>
        <taxon>Ascomycota</taxon>
        <taxon>Pezizomycotina</taxon>
        <taxon>Eurotiomycetes</taxon>
        <taxon>Eurotiomycetidae</taxon>
        <taxon>Eurotiales</taxon>
        <taxon>Aspergillaceae</taxon>
        <taxon>Aspergillus</taxon>
    </lineage>
</organism>
<dbReference type="InterPro" id="IPR002110">
    <property type="entry name" value="Ankyrin_rpt"/>
</dbReference>
<dbReference type="PROSITE" id="PS50011">
    <property type="entry name" value="PROTEIN_KINASE_DOM"/>
    <property type="match status" value="1"/>
</dbReference>
<dbReference type="GO" id="GO:0005634">
    <property type="term" value="C:nucleus"/>
    <property type="evidence" value="ECO:0007669"/>
    <property type="project" value="TreeGrafter"/>
</dbReference>
<proteinExistence type="predicted"/>
<name>A0A2V5H7F0_ASPV1</name>
<accession>A0A2V5H7F0</accession>
<keyword evidence="4" id="KW-1185">Reference proteome</keyword>
<dbReference type="PROSITE" id="PS50297">
    <property type="entry name" value="ANK_REP_REGION"/>
    <property type="match status" value="3"/>
</dbReference>
<dbReference type="InterPro" id="IPR000719">
    <property type="entry name" value="Prot_kinase_dom"/>
</dbReference>
<dbReference type="Gene3D" id="1.25.40.20">
    <property type="entry name" value="Ankyrin repeat-containing domain"/>
    <property type="match status" value="1"/>
</dbReference>
<dbReference type="SMART" id="SM00220">
    <property type="entry name" value="S_TKc"/>
    <property type="match status" value="1"/>
</dbReference>
<feature type="repeat" description="ANK" evidence="1">
    <location>
        <begin position="457"/>
        <end position="491"/>
    </location>
</feature>
<dbReference type="Pfam" id="PF12796">
    <property type="entry name" value="Ank_2"/>
    <property type="match status" value="1"/>
</dbReference>
<dbReference type="InterPro" id="IPR008271">
    <property type="entry name" value="Ser/Thr_kinase_AS"/>
</dbReference>
<evidence type="ECO:0000256" key="1">
    <source>
        <dbReference type="PROSITE-ProRule" id="PRU00023"/>
    </source>
</evidence>
<dbReference type="PROSITE" id="PS50088">
    <property type="entry name" value="ANK_REPEAT"/>
    <property type="match status" value="4"/>
</dbReference>
<keyword evidence="3" id="KW-0808">Transferase</keyword>
<feature type="repeat" description="ANK" evidence="1">
    <location>
        <begin position="424"/>
        <end position="456"/>
    </location>
</feature>
<dbReference type="OMA" id="ANGYDAC"/>